<evidence type="ECO:0000256" key="1">
    <source>
        <dbReference type="SAM" id="MobiDB-lite"/>
    </source>
</evidence>
<dbReference type="Proteomes" id="UP000010411">
    <property type="component" value="Unassembled WGS sequence"/>
</dbReference>
<organism evidence="2 3">
    <name type="scientific">Streptomyces ipomoeae 91-03</name>
    <dbReference type="NCBI Taxonomy" id="698759"/>
    <lineage>
        <taxon>Bacteria</taxon>
        <taxon>Bacillati</taxon>
        <taxon>Actinomycetota</taxon>
        <taxon>Actinomycetes</taxon>
        <taxon>Kitasatosporales</taxon>
        <taxon>Streptomycetaceae</taxon>
        <taxon>Streptomyces</taxon>
    </lineage>
</organism>
<keyword evidence="3" id="KW-1185">Reference proteome</keyword>
<evidence type="ECO:0000313" key="2">
    <source>
        <dbReference type="EMBL" id="EKX63856.1"/>
    </source>
</evidence>
<reference evidence="2 3" key="1">
    <citation type="submission" date="2012-11" db="EMBL/GenBank/DDBJ databases">
        <authorList>
            <person name="Huguet-Tapia J.C."/>
            <person name="Durkin A.S."/>
            <person name="Pettis G.S."/>
            <person name="Badger J.H."/>
        </authorList>
    </citation>
    <scope>NUCLEOTIDE SEQUENCE [LARGE SCALE GENOMIC DNA]</scope>
    <source>
        <strain evidence="2 3">91-03</strain>
    </source>
</reference>
<protein>
    <submittedName>
        <fullName evidence="2">Uncharacterized protein</fullName>
    </submittedName>
</protein>
<feature type="non-terminal residue" evidence="2">
    <location>
        <position position="253"/>
    </location>
</feature>
<evidence type="ECO:0000313" key="3">
    <source>
        <dbReference type="Proteomes" id="UP000010411"/>
    </source>
</evidence>
<name>L1KSV1_9ACTN</name>
<gene>
    <name evidence="2" type="ORF">STRIP9103_09733</name>
</gene>
<dbReference type="AlphaFoldDB" id="L1KSV1"/>
<proteinExistence type="predicted"/>
<sequence length="253" mass="27757">RVDLGRPPVLGRVLEEVARDGHDRRQEQAHRDEHPAEVREVHVAGEDEDERHRAVGETAVHEAGLAALALRIPLGDHVHAGRVDHARAHAAEHAEADVRDDHMRRVRQREITQQCAERAEHHRRAGGEFAALPQLARGERHGGLEEDPDPQHPEDVRAAPTVCRVECVLGGRERVLGRTDAHHPDPREDDHPLAFAAHDVDVGLTDAIDTSVRVGHLSIGSRCGEIGGCHVVSHPLRSKALASAPCPMPFVRA</sequence>
<comment type="caution">
    <text evidence="2">The sequence shown here is derived from an EMBL/GenBank/DDBJ whole genome shotgun (WGS) entry which is preliminary data.</text>
</comment>
<accession>L1KSV1</accession>
<feature type="region of interest" description="Disordered" evidence="1">
    <location>
        <begin position="16"/>
        <end position="37"/>
    </location>
</feature>
<dbReference type="EMBL" id="AEJC01000405">
    <property type="protein sequence ID" value="EKX63856.1"/>
    <property type="molecule type" value="Genomic_DNA"/>
</dbReference>
<feature type="non-terminal residue" evidence="2">
    <location>
        <position position="1"/>
    </location>
</feature>